<dbReference type="CDD" id="cd01170">
    <property type="entry name" value="THZ_kinase"/>
    <property type="match status" value="1"/>
</dbReference>
<accession>A0A1Y4QNA4</accession>
<comment type="caution">
    <text evidence="13">The sequence shown here is derived from an EMBL/GenBank/DDBJ whole genome shotgun (WGS) entry which is preliminary data.</text>
</comment>
<dbReference type="AlphaFoldDB" id="A0A1Y4QNA4"/>
<evidence type="ECO:0000256" key="5">
    <source>
        <dbReference type="ARBA" id="ARBA00022723"/>
    </source>
</evidence>
<dbReference type="GO" id="GO:0000287">
    <property type="term" value="F:magnesium ion binding"/>
    <property type="evidence" value="ECO:0007669"/>
    <property type="project" value="UniProtKB-UniRule"/>
</dbReference>
<dbReference type="Proteomes" id="UP000749320">
    <property type="component" value="Unassembled WGS sequence"/>
</dbReference>
<keyword evidence="6 11" id="KW-0547">Nucleotide-binding</keyword>
<organism evidence="13 14">
    <name type="scientific">Thomasclavelia spiroformis</name>
    <dbReference type="NCBI Taxonomy" id="29348"/>
    <lineage>
        <taxon>Bacteria</taxon>
        <taxon>Bacillati</taxon>
        <taxon>Bacillota</taxon>
        <taxon>Erysipelotrichia</taxon>
        <taxon>Erysipelotrichales</taxon>
        <taxon>Coprobacillaceae</taxon>
        <taxon>Thomasclavelia</taxon>
    </lineage>
</organism>
<feature type="binding site" evidence="11">
    <location>
        <position position="197"/>
    </location>
    <ligand>
        <name>substrate</name>
    </ligand>
</feature>
<keyword evidence="7 11" id="KW-0418">Kinase</keyword>
<dbReference type="EMBL" id="NFLB01000001">
    <property type="protein sequence ID" value="OUQ06441.1"/>
    <property type="molecule type" value="Genomic_DNA"/>
</dbReference>
<comment type="cofactor">
    <cofactor evidence="2 11">
        <name>Mg(2+)</name>
        <dbReference type="ChEBI" id="CHEBI:18420"/>
    </cofactor>
</comment>
<evidence type="ECO:0000256" key="9">
    <source>
        <dbReference type="ARBA" id="ARBA00022842"/>
    </source>
</evidence>
<evidence type="ECO:0000256" key="3">
    <source>
        <dbReference type="ARBA" id="ARBA00004868"/>
    </source>
</evidence>
<dbReference type="Gene3D" id="3.40.1190.20">
    <property type="match status" value="1"/>
</dbReference>
<comment type="similarity">
    <text evidence="11">Belongs to the Thz kinase family.</text>
</comment>
<evidence type="ECO:0000256" key="8">
    <source>
        <dbReference type="ARBA" id="ARBA00022840"/>
    </source>
</evidence>
<evidence type="ECO:0000313" key="13">
    <source>
        <dbReference type="EMBL" id="OUQ06441.1"/>
    </source>
</evidence>
<keyword evidence="4 11" id="KW-0808">Transferase</keyword>
<dbReference type="RefSeq" id="WP_087253736.1">
    <property type="nucleotide sequence ID" value="NZ_CAJFOD010000025.1"/>
</dbReference>
<reference evidence="12" key="4">
    <citation type="submission" date="2021-09" db="EMBL/GenBank/DDBJ databases">
        <authorList>
            <person name="Gilroy R."/>
        </authorList>
    </citation>
    <scope>NUCLEOTIDE SEQUENCE</scope>
    <source>
        <strain evidence="12">CHK193-16274</strain>
    </source>
</reference>
<dbReference type="NCBIfam" id="NF006830">
    <property type="entry name" value="PRK09355.1"/>
    <property type="match status" value="1"/>
</dbReference>
<sequence>MLGEKLENVRKLNPLVHNITNYVTVNDCANILIACGGAPIMSDEIEDVKEITSICSALNINIGTLNHLTIPSMFEAGKISNKLNHPILLDPVGAGASTYRTNTAKKLIEEIQFSVIRGNISEIKALAGNNSTTKGVDASEDDAITLDNIDQIVSFAKEFAKKTNSIIIITGAKDIIANSEIAYIVSNGHPMMSKISGTGCMLSAMTSAYIAANQDDMIGGCLAAICAMGICGQRAFDKLQKDEGNLTYKNKIFDEIFNLTSDILEKEAQYEIK</sequence>
<evidence type="ECO:0000313" key="12">
    <source>
        <dbReference type="EMBL" id="HJF40400.1"/>
    </source>
</evidence>
<reference evidence="12" key="3">
    <citation type="journal article" date="2021" name="PeerJ">
        <title>Extensive microbial diversity within the chicken gut microbiome revealed by metagenomics and culture.</title>
        <authorList>
            <person name="Gilroy R."/>
            <person name="Ravi A."/>
            <person name="Getino M."/>
            <person name="Pursley I."/>
            <person name="Horton D.L."/>
            <person name="Alikhan N.F."/>
            <person name="Baker D."/>
            <person name="Gharbi K."/>
            <person name="Hall N."/>
            <person name="Watson M."/>
            <person name="Adriaenssens E.M."/>
            <person name="Foster-Nyarko E."/>
            <person name="Jarju S."/>
            <person name="Secka A."/>
            <person name="Antonio M."/>
            <person name="Oren A."/>
            <person name="Chaudhuri R.R."/>
            <person name="La Ragione R."/>
            <person name="Hildebrand F."/>
            <person name="Pallen M.J."/>
        </authorList>
    </citation>
    <scope>NUCLEOTIDE SEQUENCE</scope>
    <source>
        <strain evidence="12">CHK193-16274</strain>
    </source>
</reference>
<dbReference type="GO" id="GO:0004417">
    <property type="term" value="F:hydroxyethylthiazole kinase activity"/>
    <property type="evidence" value="ECO:0007669"/>
    <property type="project" value="UniProtKB-UniRule"/>
</dbReference>
<feature type="binding site" evidence="11">
    <location>
        <position position="117"/>
    </location>
    <ligand>
        <name>ATP</name>
        <dbReference type="ChEBI" id="CHEBI:30616"/>
    </ligand>
</feature>
<name>A0A1Y4QNA4_9FIRM</name>
<evidence type="ECO:0000256" key="10">
    <source>
        <dbReference type="ARBA" id="ARBA00022977"/>
    </source>
</evidence>
<dbReference type="EMBL" id="DYWV01000196">
    <property type="protein sequence ID" value="HJF40400.1"/>
    <property type="molecule type" value="Genomic_DNA"/>
</dbReference>
<keyword evidence="9 11" id="KW-0460">Magnesium</keyword>
<dbReference type="PRINTS" id="PR01099">
    <property type="entry name" value="HYETHTZKNASE"/>
</dbReference>
<dbReference type="Pfam" id="PF02110">
    <property type="entry name" value="HK"/>
    <property type="match status" value="1"/>
</dbReference>
<evidence type="ECO:0000256" key="11">
    <source>
        <dbReference type="HAMAP-Rule" id="MF_00228"/>
    </source>
</evidence>
<reference evidence="14" key="1">
    <citation type="submission" date="2017-04" db="EMBL/GenBank/DDBJ databases">
        <title>Function of individual gut microbiota members based on whole genome sequencing of pure cultures obtained from chicken caecum.</title>
        <authorList>
            <person name="Medvecky M."/>
            <person name="Cejkova D."/>
            <person name="Polansky O."/>
            <person name="Karasova D."/>
            <person name="Kubasova T."/>
            <person name="Cizek A."/>
            <person name="Rychlik I."/>
        </authorList>
    </citation>
    <scope>NUCLEOTIDE SEQUENCE [LARGE SCALE GENOMIC DNA]</scope>
    <source>
        <strain evidence="14">An149</strain>
    </source>
</reference>
<dbReference type="Proteomes" id="UP000196258">
    <property type="component" value="Unassembled WGS sequence"/>
</dbReference>
<evidence type="ECO:0000256" key="2">
    <source>
        <dbReference type="ARBA" id="ARBA00001946"/>
    </source>
</evidence>
<comment type="function">
    <text evidence="11">Catalyzes the phosphorylation of the hydroxyl group of 4-methyl-5-beta-hydroxyethylthiazole (THZ).</text>
</comment>
<dbReference type="SUPFAM" id="SSF53613">
    <property type="entry name" value="Ribokinase-like"/>
    <property type="match status" value="1"/>
</dbReference>
<evidence type="ECO:0000313" key="14">
    <source>
        <dbReference type="Proteomes" id="UP000196258"/>
    </source>
</evidence>
<keyword evidence="10 11" id="KW-0784">Thiamine biosynthesis</keyword>
<evidence type="ECO:0000256" key="7">
    <source>
        <dbReference type="ARBA" id="ARBA00022777"/>
    </source>
</evidence>
<keyword evidence="8 11" id="KW-0067">ATP-binding</keyword>
<evidence type="ECO:0000256" key="6">
    <source>
        <dbReference type="ARBA" id="ARBA00022741"/>
    </source>
</evidence>
<dbReference type="PIRSF" id="PIRSF000513">
    <property type="entry name" value="Thz_kinase"/>
    <property type="match status" value="1"/>
</dbReference>
<proteinExistence type="inferred from homology"/>
<comment type="catalytic activity">
    <reaction evidence="1 11">
        <text>5-(2-hydroxyethyl)-4-methylthiazole + ATP = 4-methyl-5-(2-phosphooxyethyl)-thiazole + ADP + H(+)</text>
        <dbReference type="Rhea" id="RHEA:24212"/>
        <dbReference type="ChEBI" id="CHEBI:15378"/>
        <dbReference type="ChEBI" id="CHEBI:17957"/>
        <dbReference type="ChEBI" id="CHEBI:30616"/>
        <dbReference type="ChEBI" id="CHEBI:58296"/>
        <dbReference type="ChEBI" id="CHEBI:456216"/>
        <dbReference type="EC" id="2.7.1.50"/>
    </reaction>
</comment>
<feature type="binding site" evidence="11">
    <location>
        <position position="170"/>
    </location>
    <ligand>
        <name>ATP</name>
        <dbReference type="ChEBI" id="CHEBI:30616"/>
    </ligand>
</feature>
<dbReference type="HAMAP" id="MF_00228">
    <property type="entry name" value="Thz_kinase"/>
    <property type="match status" value="1"/>
</dbReference>
<dbReference type="GO" id="GO:0009228">
    <property type="term" value="P:thiamine biosynthetic process"/>
    <property type="evidence" value="ECO:0007669"/>
    <property type="project" value="UniProtKB-KW"/>
</dbReference>
<dbReference type="UniPathway" id="UPA00060">
    <property type="reaction ID" value="UER00139"/>
</dbReference>
<reference evidence="13" key="2">
    <citation type="journal article" date="2018" name="BMC Genomics">
        <title>Whole genome sequencing and function prediction of 133 gut anaerobes isolated from chicken caecum in pure cultures.</title>
        <authorList>
            <person name="Medvecky M."/>
            <person name="Cejkova D."/>
            <person name="Polansky O."/>
            <person name="Karasova D."/>
            <person name="Kubasova T."/>
            <person name="Cizek A."/>
            <person name="Rychlik I."/>
        </authorList>
    </citation>
    <scope>NUCLEOTIDE SEQUENCE</scope>
    <source>
        <strain evidence="13">An149</strain>
    </source>
</reference>
<keyword evidence="5 11" id="KW-0479">Metal-binding</keyword>
<dbReference type="EC" id="2.7.1.50" evidence="11"/>
<protein>
    <recommendedName>
        <fullName evidence="11">Hydroxyethylthiazole kinase</fullName>
        <ecNumber evidence="11">2.7.1.50</ecNumber>
    </recommendedName>
    <alternativeName>
        <fullName evidence="11">4-methyl-5-beta-hydroxyethylthiazole kinase</fullName>
        <shortName evidence="11">TH kinase</shortName>
        <shortName evidence="11">Thz kinase</shortName>
    </alternativeName>
</protein>
<evidence type="ECO:0000256" key="1">
    <source>
        <dbReference type="ARBA" id="ARBA00001771"/>
    </source>
</evidence>
<comment type="pathway">
    <text evidence="3 11">Cofactor biosynthesis; thiamine diphosphate biosynthesis; 4-methyl-5-(2-phosphoethyl)-thiazole from 5-(2-hydroxyethyl)-4-methylthiazole: step 1/1.</text>
</comment>
<gene>
    <name evidence="11 12" type="primary">thiM</name>
    <name evidence="13" type="ORF">B5E91_00505</name>
    <name evidence="12" type="ORF">K8V91_05700</name>
</gene>
<dbReference type="GO" id="GO:0009229">
    <property type="term" value="P:thiamine diphosphate biosynthetic process"/>
    <property type="evidence" value="ECO:0007669"/>
    <property type="project" value="UniProtKB-UniRule"/>
</dbReference>
<evidence type="ECO:0000256" key="4">
    <source>
        <dbReference type="ARBA" id="ARBA00022679"/>
    </source>
</evidence>
<dbReference type="InterPro" id="IPR029056">
    <property type="entry name" value="Ribokinase-like"/>
</dbReference>
<dbReference type="InterPro" id="IPR000417">
    <property type="entry name" value="Hyethyz_kinase"/>
</dbReference>
<feature type="binding site" evidence="11">
    <location>
        <position position="41"/>
    </location>
    <ligand>
        <name>substrate</name>
    </ligand>
</feature>
<dbReference type="GO" id="GO:0005524">
    <property type="term" value="F:ATP binding"/>
    <property type="evidence" value="ECO:0007669"/>
    <property type="project" value="UniProtKB-UniRule"/>
</dbReference>